<protein>
    <submittedName>
        <fullName evidence="2">T9SS type A sorting domain-containing protein</fullName>
    </submittedName>
</protein>
<keyword evidence="1" id="KW-0732">Signal</keyword>
<dbReference type="RefSeq" id="WP_188320457.1">
    <property type="nucleotide sequence ID" value="NZ_CP060203.1"/>
</dbReference>
<reference evidence="2 3" key="1">
    <citation type="submission" date="2020-07" db="EMBL/GenBank/DDBJ databases">
        <title>Complete genome and description of Chryseobacterium manosquense strain Marseille-Q2069 sp. nov.</title>
        <authorList>
            <person name="Boxberger M."/>
        </authorList>
    </citation>
    <scope>NUCLEOTIDE SEQUENCE [LARGE SCALE GENOMIC DNA]</scope>
    <source>
        <strain evidence="2 3">Marseille-Q2069</strain>
    </source>
</reference>
<feature type="signal peptide" evidence="1">
    <location>
        <begin position="1"/>
        <end position="19"/>
    </location>
</feature>
<feature type="chain" id="PRO_5028932070" evidence="1">
    <location>
        <begin position="20"/>
        <end position="658"/>
    </location>
</feature>
<organism evidence="2 3">
    <name type="scientific">Chryseobacterium manosquense</name>
    <dbReference type="NCBI Taxonomy" id="2754694"/>
    <lineage>
        <taxon>Bacteria</taxon>
        <taxon>Pseudomonadati</taxon>
        <taxon>Bacteroidota</taxon>
        <taxon>Flavobacteriia</taxon>
        <taxon>Flavobacteriales</taxon>
        <taxon>Weeksellaceae</taxon>
        <taxon>Chryseobacterium group</taxon>
        <taxon>Chryseobacterium</taxon>
    </lineage>
</organism>
<keyword evidence="3" id="KW-1185">Reference proteome</keyword>
<dbReference type="AlphaFoldDB" id="A0A7H1DTQ3"/>
<gene>
    <name evidence="2" type="ORF">H0S70_08145</name>
</gene>
<dbReference type="Proteomes" id="UP000516438">
    <property type="component" value="Chromosome"/>
</dbReference>
<dbReference type="KEGG" id="cmaq:H0S70_08145"/>
<sequence>MKKNLLTVALLALSLHSTAQVMVHVDNSGVFYVGESALVYNGGGLQTKGNGILDVRGNVMIEGASTDVLKTLDNAGTGNKTDGGNIILRLNNPAGYAASTYGQLYINGISQGNISAIVDKEYRAGKHGTYQQIALPFYNKAISTLSGTGIGTLGKTFSNVRYSKNEVLTWNNLTAVSDNLSVSSLTPKSTTYYMLGSNGFDSANPPASMPANAPAPAGSVYTLKGIPFTNGVTEKLINAANGVNFGATGNALNSYNERYNSYLQDDWDYPVAPANPWAVSTFGRNIYQFGNPYLTNLDLGFIGITESGAVTDNNAIPSVQGIRYDPGTVVTLSSGTFSSGAKYINFTSGNPVPVGDVGLVIKPMQTFVVKLRNNDAESGTNKTLNFDNLRRFKSTPRVGGTPYSVNAGRGTDASGTVKQLGVIALDADGNELARTYYAVYPSAVTGHTSYPTTQSILGGQNIIGTFEEDAVNGGYDMNYVNAYWLYINEANENDFSGKAIPLALYNSGIKSLKFEIRENTELIENGVHQISTGTGFYYKASNGETMEIVQNQVVPVISDRYSLFYGKPKGILGTDGSAKPSRTKVVYHQLIDNFVVRFDPNWKTADIQVYDMSGKLILAEKKVLADKDYVLNLAKHNNAYIVTAVSDKGEKISSKIVR</sequence>
<proteinExistence type="predicted"/>
<evidence type="ECO:0000313" key="2">
    <source>
        <dbReference type="EMBL" id="QNS40361.1"/>
    </source>
</evidence>
<name>A0A7H1DTQ3_9FLAO</name>
<dbReference type="EMBL" id="CP060203">
    <property type="protein sequence ID" value="QNS40361.1"/>
    <property type="molecule type" value="Genomic_DNA"/>
</dbReference>
<evidence type="ECO:0000313" key="3">
    <source>
        <dbReference type="Proteomes" id="UP000516438"/>
    </source>
</evidence>
<accession>A0A7H1DTQ3</accession>
<evidence type="ECO:0000256" key="1">
    <source>
        <dbReference type="SAM" id="SignalP"/>
    </source>
</evidence>